<protein>
    <submittedName>
        <fullName evidence="5">Transcriptional regulator, MarR family</fullName>
    </submittedName>
</protein>
<dbReference type="OrthoDB" id="9808725at2"/>
<dbReference type="PANTHER" id="PTHR42756">
    <property type="entry name" value="TRANSCRIPTIONAL REGULATOR, MARR"/>
    <property type="match status" value="1"/>
</dbReference>
<dbReference type="GO" id="GO:0003700">
    <property type="term" value="F:DNA-binding transcription factor activity"/>
    <property type="evidence" value="ECO:0007669"/>
    <property type="project" value="InterPro"/>
</dbReference>
<dbReference type="PANTHER" id="PTHR42756:SF1">
    <property type="entry name" value="TRANSCRIPTIONAL REPRESSOR OF EMRAB OPERON"/>
    <property type="match status" value="1"/>
</dbReference>
<reference evidence="5 6" key="1">
    <citation type="submission" date="2012-05" db="EMBL/GenBank/DDBJ databases">
        <authorList>
            <person name="Weinstock G."/>
            <person name="Sodergren E."/>
            <person name="Lobos E.A."/>
            <person name="Fulton L."/>
            <person name="Fulton R."/>
            <person name="Courtney L."/>
            <person name="Fronick C."/>
            <person name="O'Laughlin M."/>
            <person name="Godfrey J."/>
            <person name="Wilson R.M."/>
            <person name="Miner T."/>
            <person name="Farmer C."/>
            <person name="Delehaunty K."/>
            <person name="Cordes M."/>
            <person name="Minx P."/>
            <person name="Tomlinson C."/>
            <person name="Chen J."/>
            <person name="Wollam A."/>
            <person name="Pepin K.H."/>
            <person name="Bhonagiri V."/>
            <person name="Zhang X."/>
            <person name="Suruliraj S."/>
            <person name="Warren W."/>
            <person name="Mitreva M."/>
            <person name="Mardis E.R."/>
            <person name="Wilson R.K."/>
        </authorList>
    </citation>
    <scope>NUCLEOTIDE SEQUENCE [LARGE SCALE GENOMIC DNA]</scope>
    <source>
        <strain evidence="5 6">DSM 1785</strain>
    </source>
</reference>
<dbReference type="PATRIC" id="fig|545697.3.peg.146"/>
<dbReference type="PROSITE" id="PS50995">
    <property type="entry name" value="HTH_MARR_2"/>
    <property type="match status" value="1"/>
</dbReference>
<dbReference type="GO" id="GO:0003677">
    <property type="term" value="F:DNA binding"/>
    <property type="evidence" value="ECO:0007669"/>
    <property type="project" value="UniProtKB-KW"/>
</dbReference>
<dbReference type="SUPFAM" id="SSF46785">
    <property type="entry name" value="Winged helix' DNA-binding domain"/>
    <property type="match status" value="1"/>
</dbReference>
<dbReference type="RefSeq" id="WP_005209905.1">
    <property type="nucleotide sequence ID" value="NZ_KB291600.1"/>
</dbReference>
<evidence type="ECO:0000313" key="5">
    <source>
        <dbReference type="EMBL" id="EKY29563.1"/>
    </source>
</evidence>
<dbReference type="Proteomes" id="UP000010420">
    <property type="component" value="Unassembled WGS sequence"/>
</dbReference>
<evidence type="ECO:0000259" key="4">
    <source>
        <dbReference type="PROSITE" id="PS50995"/>
    </source>
</evidence>
<sequence>MNEGELLKSFMKFKGIHRRMCLNEFRKLEISKGQPKILNYLAENNGSIQKDIAQNCNIEPATVTSILATMERVGFVERRPNADDRRILNVYLTEKGKITQLKLQKAMYNIEKKCFKNFSEEEKKLIKSFFERMYNNLNEGDEATNGKTT</sequence>
<dbReference type="InterPro" id="IPR000835">
    <property type="entry name" value="HTH_MarR-typ"/>
</dbReference>
<dbReference type="EMBL" id="AMEZ01000005">
    <property type="protein sequence ID" value="EKY29563.1"/>
    <property type="molecule type" value="Genomic_DNA"/>
</dbReference>
<evidence type="ECO:0000313" key="6">
    <source>
        <dbReference type="Proteomes" id="UP000010420"/>
    </source>
</evidence>
<gene>
    <name evidence="5" type="ORF">HMPREF0216_00146</name>
</gene>
<evidence type="ECO:0000256" key="1">
    <source>
        <dbReference type="ARBA" id="ARBA00023015"/>
    </source>
</evidence>
<keyword evidence="1" id="KW-0805">Transcription regulation</keyword>
<dbReference type="eggNOG" id="COG1846">
    <property type="taxonomic scope" value="Bacteria"/>
</dbReference>
<evidence type="ECO:0000256" key="3">
    <source>
        <dbReference type="ARBA" id="ARBA00023163"/>
    </source>
</evidence>
<feature type="domain" description="HTH marR-type" evidence="4">
    <location>
        <begin position="1"/>
        <end position="135"/>
    </location>
</feature>
<dbReference type="STRING" id="545697.HMPREF0216_00146"/>
<comment type="caution">
    <text evidence="5">The sequence shown here is derived from an EMBL/GenBank/DDBJ whole genome shotgun (WGS) entry which is preliminary data.</text>
</comment>
<dbReference type="InterPro" id="IPR036390">
    <property type="entry name" value="WH_DNA-bd_sf"/>
</dbReference>
<dbReference type="PROSITE" id="PS01117">
    <property type="entry name" value="HTH_MARR_1"/>
    <property type="match status" value="1"/>
</dbReference>
<dbReference type="InterPro" id="IPR011991">
    <property type="entry name" value="ArsR-like_HTH"/>
</dbReference>
<dbReference type="SMART" id="SM00347">
    <property type="entry name" value="HTH_MARR"/>
    <property type="match status" value="1"/>
</dbReference>
<evidence type="ECO:0000256" key="2">
    <source>
        <dbReference type="ARBA" id="ARBA00023125"/>
    </source>
</evidence>
<dbReference type="PRINTS" id="PR00598">
    <property type="entry name" value="HTHMARR"/>
</dbReference>
<dbReference type="HOGENOM" id="CLU_083287_18_7_9"/>
<accession>L1QNK1</accession>
<proteinExistence type="predicted"/>
<dbReference type="Pfam" id="PF01047">
    <property type="entry name" value="MarR"/>
    <property type="match status" value="1"/>
</dbReference>
<dbReference type="AlphaFoldDB" id="L1QNK1"/>
<name>L1QNK1_9CLOT</name>
<dbReference type="Gene3D" id="1.10.10.10">
    <property type="entry name" value="Winged helix-like DNA-binding domain superfamily/Winged helix DNA-binding domain"/>
    <property type="match status" value="1"/>
</dbReference>
<keyword evidence="6" id="KW-1185">Reference proteome</keyword>
<organism evidence="5 6">
    <name type="scientific">Clostridium celatum DSM 1785</name>
    <dbReference type="NCBI Taxonomy" id="545697"/>
    <lineage>
        <taxon>Bacteria</taxon>
        <taxon>Bacillati</taxon>
        <taxon>Bacillota</taxon>
        <taxon>Clostridia</taxon>
        <taxon>Eubacteriales</taxon>
        <taxon>Clostridiaceae</taxon>
        <taxon>Clostridium</taxon>
    </lineage>
</organism>
<dbReference type="InterPro" id="IPR023187">
    <property type="entry name" value="Tscrpt_reg_MarR-type_CS"/>
</dbReference>
<dbReference type="InterPro" id="IPR036388">
    <property type="entry name" value="WH-like_DNA-bd_sf"/>
</dbReference>
<dbReference type="CDD" id="cd00090">
    <property type="entry name" value="HTH_ARSR"/>
    <property type="match status" value="1"/>
</dbReference>
<keyword evidence="3" id="KW-0804">Transcription</keyword>
<keyword evidence="2" id="KW-0238">DNA-binding</keyword>